<evidence type="ECO:0000313" key="4">
    <source>
        <dbReference type="EMBL" id="VVE41033.1"/>
    </source>
</evidence>
<proteinExistence type="predicted"/>
<protein>
    <submittedName>
        <fullName evidence="4">Pectin acetylesterase</fullName>
    </submittedName>
</protein>
<keyword evidence="2" id="KW-0732">Signal</keyword>
<reference evidence="4 5" key="1">
    <citation type="submission" date="2019-08" db="EMBL/GenBank/DDBJ databases">
        <authorList>
            <person name="Peeters C."/>
        </authorList>
    </citation>
    <scope>NUCLEOTIDE SEQUENCE [LARGE SCALE GENOMIC DNA]</scope>
    <source>
        <strain evidence="4 5">LMG 31108</strain>
    </source>
</reference>
<organism evidence="4 5">
    <name type="scientific">Pandoraea anhela</name>
    <dbReference type="NCBI Taxonomy" id="2508295"/>
    <lineage>
        <taxon>Bacteria</taxon>
        <taxon>Pseudomonadati</taxon>
        <taxon>Pseudomonadota</taxon>
        <taxon>Betaproteobacteria</taxon>
        <taxon>Burkholderiales</taxon>
        <taxon>Burkholderiaceae</taxon>
        <taxon>Pandoraea</taxon>
    </lineage>
</organism>
<dbReference type="InterPro" id="IPR049492">
    <property type="entry name" value="BD-FAE-like_dom"/>
</dbReference>
<name>A0A5E4XXS0_9BURK</name>
<dbReference type="Pfam" id="PF20434">
    <property type="entry name" value="BD-FAE"/>
    <property type="match status" value="1"/>
</dbReference>
<dbReference type="GO" id="GO:0016787">
    <property type="term" value="F:hydrolase activity"/>
    <property type="evidence" value="ECO:0007669"/>
    <property type="project" value="UniProtKB-KW"/>
</dbReference>
<evidence type="ECO:0000313" key="5">
    <source>
        <dbReference type="Proteomes" id="UP000406256"/>
    </source>
</evidence>
<dbReference type="PANTHER" id="PTHR48081:SF6">
    <property type="entry name" value="PEPTIDASE S9 PROLYL OLIGOPEPTIDASE CATALYTIC DOMAIN-CONTAINING PROTEIN"/>
    <property type="match status" value="1"/>
</dbReference>
<dbReference type="RefSeq" id="WP_217426344.1">
    <property type="nucleotide sequence ID" value="NZ_CABPSB010000018.1"/>
</dbReference>
<dbReference type="Gene3D" id="3.40.50.1820">
    <property type="entry name" value="alpha/beta hydrolase"/>
    <property type="match status" value="1"/>
</dbReference>
<dbReference type="InterPro" id="IPR029058">
    <property type="entry name" value="AB_hydrolase_fold"/>
</dbReference>
<evidence type="ECO:0000256" key="1">
    <source>
        <dbReference type="ARBA" id="ARBA00022801"/>
    </source>
</evidence>
<dbReference type="SUPFAM" id="SSF53474">
    <property type="entry name" value="alpha/beta-Hydrolases"/>
    <property type="match status" value="1"/>
</dbReference>
<accession>A0A5E4XXS0</accession>
<feature type="domain" description="BD-FAE-like" evidence="3">
    <location>
        <begin position="74"/>
        <end position="269"/>
    </location>
</feature>
<keyword evidence="1" id="KW-0378">Hydrolase</keyword>
<feature type="chain" id="PRO_5023133135" evidence="2">
    <location>
        <begin position="30"/>
        <end position="319"/>
    </location>
</feature>
<feature type="signal peptide" evidence="2">
    <location>
        <begin position="1"/>
        <end position="29"/>
    </location>
</feature>
<sequence length="319" mass="34088">MTMNRRALLRWTTLASMAAMAGSAGTLRAAPRAADARATQIALWPGMPPGGGGPGGHVETSAKGAVSNVVTPYLDVYLPERPNGAAMLVAAGGGYKYEQMGSEAIPAAQWLTERGITAFVLAYRLPNEEWVDGALAPLQDAQRALRIIRSQAPRRGLDAQRVGVLGFSTGGHLMGLTAARSGFASYRPIDDIDTHSARPANAALIYPVITLMPPYDHTSTRRILVGDHPTKQESAEWSVQTHVKHGCPPVFLTQANDDPVSNPENTRIMTRACEQAGVPVEFHPLASGGHGFGMGKPGSPSAEWPGFYETWLRSRQMIG</sequence>
<dbReference type="InterPro" id="IPR006311">
    <property type="entry name" value="TAT_signal"/>
</dbReference>
<dbReference type="PROSITE" id="PS51318">
    <property type="entry name" value="TAT"/>
    <property type="match status" value="1"/>
</dbReference>
<dbReference type="Proteomes" id="UP000406256">
    <property type="component" value="Unassembled WGS sequence"/>
</dbReference>
<gene>
    <name evidence="4" type="ORF">PAN31108_04155</name>
</gene>
<evidence type="ECO:0000256" key="2">
    <source>
        <dbReference type="SAM" id="SignalP"/>
    </source>
</evidence>
<evidence type="ECO:0000259" key="3">
    <source>
        <dbReference type="Pfam" id="PF20434"/>
    </source>
</evidence>
<keyword evidence="5" id="KW-1185">Reference proteome</keyword>
<dbReference type="InterPro" id="IPR050300">
    <property type="entry name" value="GDXG_lipolytic_enzyme"/>
</dbReference>
<dbReference type="PANTHER" id="PTHR48081">
    <property type="entry name" value="AB HYDROLASE SUPERFAMILY PROTEIN C4A8.06C"/>
    <property type="match status" value="1"/>
</dbReference>
<dbReference type="EMBL" id="CABPSB010000018">
    <property type="protein sequence ID" value="VVE41033.1"/>
    <property type="molecule type" value="Genomic_DNA"/>
</dbReference>
<dbReference type="AlphaFoldDB" id="A0A5E4XXS0"/>